<feature type="region of interest" description="Disordered" evidence="3">
    <location>
        <begin position="345"/>
        <end position="370"/>
    </location>
</feature>
<dbReference type="Proteomes" id="UP000749646">
    <property type="component" value="Unassembled WGS sequence"/>
</dbReference>
<evidence type="ECO:0000256" key="1">
    <source>
        <dbReference type="ARBA" id="ARBA00022441"/>
    </source>
</evidence>
<dbReference type="InterPro" id="IPR011043">
    <property type="entry name" value="Gal_Oxase/kelch_b-propeller"/>
</dbReference>
<dbReference type="SUPFAM" id="SSF50965">
    <property type="entry name" value="Galactose oxidase, central domain"/>
    <property type="match status" value="1"/>
</dbReference>
<dbReference type="PANTHER" id="PTHR46093">
    <property type="entry name" value="ACYL-COA-BINDING DOMAIN-CONTAINING PROTEIN 5"/>
    <property type="match status" value="1"/>
</dbReference>
<keyword evidence="6" id="KW-1185">Reference proteome</keyword>
<reference evidence="5" key="1">
    <citation type="journal article" date="2020" name="Fungal Divers.">
        <title>Resolving the Mortierellaceae phylogeny through synthesis of multi-gene phylogenetics and phylogenomics.</title>
        <authorList>
            <person name="Vandepol N."/>
            <person name="Liber J."/>
            <person name="Desiro A."/>
            <person name="Na H."/>
            <person name="Kennedy M."/>
            <person name="Barry K."/>
            <person name="Grigoriev I.V."/>
            <person name="Miller A.N."/>
            <person name="O'Donnell K."/>
            <person name="Stajich J.E."/>
            <person name="Bonito G."/>
        </authorList>
    </citation>
    <scope>NUCLEOTIDE SEQUENCE</scope>
    <source>
        <strain evidence="5">MES-2147</strain>
    </source>
</reference>
<dbReference type="AlphaFoldDB" id="A0A9P6MG70"/>
<feature type="signal peptide" evidence="4">
    <location>
        <begin position="1"/>
        <end position="28"/>
    </location>
</feature>
<keyword evidence="2" id="KW-0677">Repeat</keyword>
<dbReference type="Pfam" id="PF24681">
    <property type="entry name" value="Kelch_KLHDC2_KLHL20_DRC7"/>
    <property type="match status" value="1"/>
</dbReference>
<evidence type="ECO:0000256" key="2">
    <source>
        <dbReference type="ARBA" id="ARBA00022737"/>
    </source>
</evidence>
<dbReference type="InterPro" id="IPR015915">
    <property type="entry name" value="Kelch-typ_b-propeller"/>
</dbReference>
<gene>
    <name evidence="5" type="ORF">BGZ65_006553</name>
</gene>
<evidence type="ECO:0000313" key="5">
    <source>
        <dbReference type="EMBL" id="KAF9997891.1"/>
    </source>
</evidence>
<dbReference type="Gene3D" id="2.120.10.80">
    <property type="entry name" value="Kelch-type beta propeller"/>
    <property type="match status" value="1"/>
</dbReference>
<accession>A0A9P6MG70</accession>
<keyword evidence="1" id="KW-0880">Kelch repeat</keyword>
<feature type="chain" id="PRO_5040141664" description="Galactose oxidase" evidence="4">
    <location>
        <begin position="29"/>
        <end position="439"/>
    </location>
</feature>
<evidence type="ECO:0000256" key="3">
    <source>
        <dbReference type="SAM" id="MobiDB-lite"/>
    </source>
</evidence>
<dbReference type="PANTHER" id="PTHR46093:SF18">
    <property type="entry name" value="FIBRONECTIN TYPE-III DOMAIN-CONTAINING PROTEIN"/>
    <property type="match status" value="1"/>
</dbReference>
<keyword evidence="4" id="KW-0732">Signal</keyword>
<evidence type="ECO:0000256" key="4">
    <source>
        <dbReference type="SAM" id="SignalP"/>
    </source>
</evidence>
<feature type="non-terminal residue" evidence="5">
    <location>
        <position position="439"/>
    </location>
</feature>
<proteinExistence type="predicted"/>
<name>A0A9P6MG70_9FUNG</name>
<protein>
    <recommendedName>
        <fullName evidence="7">Galactose oxidase</fullName>
    </recommendedName>
</protein>
<evidence type="ECO:0008006" key="7">
    <source>
        <dbReference type="Google" id="ProtNLM"/>
    </source>
</evidence>
<comment type="caution">
    <text evidence="5">The sequence shown here is derived from an EMBL/GenBank/DDBJ whole genome shotgun (WGS) entry which is preliminary data.</text>
</comment>
<dbReference type="OrthoDB" id="10251809at2759"/>
<feature type="compositionally biased region" description="Low complexity" evidence="3">
    <location>
        <begin position="347"/>
        <end position="367"/>
    </location>
</feature>
<sequence>MTSWSAFNTTIALVLLFVAGVLPETSRAQQPDSVWGMSVARVGPYLFFQGGSTGLYGSQTSVTSQLAALPLDTSWATHSPPWKQLAPGNAFFSVVAVATTDNQTMITFAVNSPSLGVGWYGIQRNSWKYASVATPEALVTGFRPVVDPESSWVYIAGKTLMNIYIPQTDRWQSRAIPNNTLTQRIYGGAVYNSARKTIMYFGGYSDVFEPETYITEYKLSTGTWSILNTTGDIPPPIADICMAASEDGNTVAIFGGRYFTINRFKEPDVFSGSLYLLDVQNKVWSKTSPLPARAYVGCEIIGDQFVLWGGADDMTSALPYEPPLVYDLTKKQWVDSYTAPAYYQAGSNNTSNPDSSNNHSNSDIPNNVDTTQGDYRQVVIDLRRVAVKILSDAYLALMVAYMGHTNAYQANACLVHMNIYRYLKDYKEIRQSNRLGHRH</sequence>
<organism evidence="5 6">
    <name type="scientific">Modicella reniformis</name>
    <dbReference type="NCBI Taxonomy" id="1440133"/>
    <lineage>
        <taxon>Eukaryota</taxon>
        <taxon>Fungi</taxon>
        <taxon>Fungi incertae sedis</taxon>
        <taxon>Mucoromycota</taxon>
        <taxon>Mortierellomycotina</taxon>
        <taxon>Mortierellomycetes</taxon>
        <taxon>Mortierellales</taxon>
        <taxon>Mortierellaceae</taxon>
        <taxon>Modicella</taxon>
    </lineage>
</organism>
<dbReference type="EMBL" id="JAAAHW010000933">
    <property type="protein sequence ID" value="KAF9997891.1"/>
    <property type="molecule type" value="Genomic_DNA"/>
</dbReference>
<evidence type="ECO:0000313" key="6">
    <source>
        <dbReference type="Proteomes" id="UP000749646"/>
    </source>
</evidence>